<dbReference type="Proteomes" id="UP000076104">
    <property type="component" value="Chromosome"/>
</dbReference>
<evidence type="ECO:0000313" key="3">
    <source>
        <dbReference type="Proteomes" id="UP000076104"/>
    </source>
</evidence>
<dbReference type="InterPro" id="IPR032710">
    <property type="entry name" value="NTF2-like_dom_sf"/>
</dbReference>
<dbReference type="GeneID" id="33059494"/>
<evidence type="ECO:0000313" key="2">
    <source>
        <dbReference type="EMBL" id="AMT97648.1"/>
    </source>
</evidence>
<dbReference type="RefSeq" id="WP_062845189.1">
    <property type="nucleotide sequence ID" value="NZ_CP014945.1"/>
</dbReference>
<gene>
    <name evidence="2" type="ORF">A3K91_2063</name>
</gene>
<dbReference type="SUPFAM" id="SSF54427">
    <property type="entry name" value="NTF2-like"/>
    <property type="match status" value="1"/>
</dbReference>
<keyword evidence="3" id="KW-1185">Reference proteome</keyword>
<organism evidence="2 3">
    <name type="scientific">Psychrobacter alimentarius</name>
    <dbReference type="NCBI Taxonomy" id="261164"/>
    <lineage>
        <taxon>Bacteria</taxon>
        <taxon>Pseudomonadati</taxon>
        <taxon>Pseudomonadota</taxon>
        <taxon>Gammaproteobacteria</taxon>
        <taxon>Moraxellales</taxon>
        <taxon>Moraxellaceae</taxon>
        <taxon>Psychrobacter</taxon>
    </lineage>
</organism>
<name>A0ABM5ZZV4_9GAMM</name>
<evidence type="ECO:0000259" key="1">
    <source>
        <dbReference type="Pfam" id="PF12680"/>
    </source>
</evidence>
<dbReference type="Pfam" id="PF12680">
    <property type="entry name" value="SnoaL_2"/>
    <property type="match status" value="1"/>
</dbReference>
<accession>A0ABM5ZZV4</accession>
<feature type="domain" description="SnoaL-like" evidence="1">
    <location>
        <begin position="12"/>
        <end position="120"/>
    </location>
</feature>
<dbReference type="InterPro" id="IPR037401">
    <property type="entry name" value="SnoaL-like"/>
</dbReference>
<protein>
    <recommendedName>
        <fullName evidence="1">SnoaL-like domain-containing protein</fullName>
    </recommendedName>
</protein>
<dbReference type="EMBL" id="CP014945">
    <property type="protein sequence ID" value="AMT97648.1"/>
    <property type="molecule type" value="Genomic_DNA"/>
</dbReference>
<dbReference type="Gene3D" id="3.10.450.50">
    <property type="match status" value="1"/>
</dbReference>
<proteinExistence type="predicted"/>
<sequence length="139" mass="15880">MQKKSNTQILDEFVTHVFTGEYEQAMALCDTDVKFVVFREENDSQVPIYGTHIGQDAGTVFFKNLAQMFEFGTFKMEDSIASDDYIVRFGELAHTVKNTGDVFNSLWTMIVRFNEAGKICLYRMHEDTAALEAAMHVSR</sequence>
<reference evidence="2 3" key="1">
    <citation type="submission" date="2016-03" db="EMBL/GenBank/DDBJ databases">
        <title>Genome sequencing of Psychrobacter alimentarius PAMC 27889.</title>
        <authorList>
            <person name="Lee J."/>
            <person name="Kim O.-S."/>
        </authorList>
    </citation>
    <scope>NUCLEOTIDE SEQUENCE [LARGE SCALE GENOMIC DNA]</scope>
    <source>
        <strain evidence="2 3">PAMC 27889</strain>
    </source>
</reference>